<dbReference type="Pfam" id="PF13529">
    <property type="entry name" value="Peptidase_C39_2"/>
    <property type="match status" value="1"/>
</dbReference>
<dbReference type="InterPro" id="IPR011990">
    <property type="entry name" value="TPR-like_helical_dom_sf"/>
</dbReference>
<feature type="domain" description="Peptidase C39-like" evidence="1">
    <location>
        <begin position="57"/>
        <end position="167"/>
    </location>
</feature>
<dbReference type="AlphaFoldDB" id="A0A4Z0BV71"/>
<evidence type="ECO:0000259" key="1">
    <source>
        <dbReference type="Pfam" id="PF13529"/>
    </source>
</evidence>
<proteinExistence type="predicted"/>
<dbReference type="InterPro" id="IPR039564">
    <property type="entry name" value="Peptidase_C39-like"/>
</dbReference>
<dbReference type="PROSITE" id="PS51257">
    <property type="entry name" value="PROKAR_LIPOPROTEIN"/>
    <property type="match status" value="1"/>
</dbReference>
<accession>A0A4Z0BV71</accession>
<organism evidence="2 3">
    <name type="scientific">Ramlibacter henchirensis</name>
    <dbReference type="NCBI Taxonomy" id="204072"/>
    <lineage>
        <taxon>Bacteria</taxon>
        <taxon>Pseudomonadati</taxon>
        <taxon>Pseudomonadota</taxon>
        <taxon>Betaproteobacteria</taxon>
        <taxon>Burkholderiales</taxon>
        <taxon>Comamonadaceae</taxon>
        <taxon>Ramlibacter</taxon>
    </lineage>
</organism>
<dbReference type="Gene3D" id="1.25.40.10">
    <property type="entry name" value="Tetratricopeptide repeat domain"/>
    <property type="match status" value="1"/>
</dbReference>
<dbReference type="Proteomes" id="UP000298180">
    <property type="component" value="Unassembled WGS sequence"/>
</dbReference>
<dbReference type="OrthoDB" id="9814129at2"/>
<dbReference type="Gene3D" id="3.90.70.10">
    <property type="entry name" value="Cysteine proteinases"/>
    <property type="match status" value="1"/>
</dbReference>
<dbReference type="EMBL" id="SMLM01000002">
    <property type="protein sequence ID" value="TFZ02374.1"/>
    <property type="molecule type" value="Genomic_DNA"/>
</dbReference>
<dbReference type="SUPFAM" id="SSF48452">
    <property type="entry name" value="TPR-like"/>
    <property type="match status" value="1"/>
</dbReference>
<reference evidence="2 3" key="1">
    <citation type="submission" date="2019-03" db="EMBL/GenBank/DDBJ databases">
        <title>Ramlibacter henchirensis DSM 14656, whole genome shotgun sequence.</title>
        <authorList>
            <person name="Zhang X."/>
            <person name="Feng G."/>
            <person name="Zhu H."/>
        </authorList>
    </citation>
    <scope>NUCLEOTIDE SEQUENCE [LARGE SCALE GENOMIC DNA]</scope>
    <source>
        <strain evidence="2 3">DSM 14656</strain>
    </source>
</reference>
<dbReference type="NCBIfam" id="NF033920">
    <property type="entry name" value="C39_PA2778_fam"/>
    <property type="match status" value="1"/>
</dbReference>
<protein>
    <recommendedName>
        <fullName evidence="1">Peptidase C39-like domain-containing protein</fullName>
    </recommendedName>
</protein>
<dbReference type="CDD" id="cd02549">
    <property type="entry name" value="Peptidase_C39A"/>
    <property type="match status" value="1"/>
</dbReference>
<keyword evidence="3" id="KW-1185">Reference proteome</keyword>
<name>A0A4Z0BV71_9BURK</name>
<dbReference type="InterPro" id="IPR039563">
    <property type="entry name" value="Peptidase_C39_single_dom"/>
</dbReference>
<comment type="caution">
    <text evidence="2">The sequence shown here is derived from an EMBL/GenBank/DDBJ whole genome shotgun (WGS) entry which is preliminary data.</text>
</comment>
<evidence type="ECO:0000313" key="3">
    <source>
        <dbReference type="Proteomes" id="UP000298180"/>
    </source>
</evidence>
<sequence length="333" mass="36295">MPHSEARLMRAWFFALRASLAAVLVLVAAGCAQMVPQTLALRSGWPAGVPQSIQLEDVPFFPQNEYQCGPAALATVLAHTGVPITPEPLVSQVYVPARRGSLQLEMLAAARRNGRISYVLAPRYSDLLREVAAGNPVLVLQDIGALSQQWHYAVVNGFDYPSGTVYLRSGTTARLEMPFTAFERTWMKSGYWAMVVTPPDRIPVTATEDAWTNAVLALARVADPERVALAFATALRRWPDNLAAAVGLANQLHARGALAQATEVLREARRRHPASAIVANNLAQVLSDQGQQREALALIEQAASDPRNPFASEIRSTRETIVERMRQAGTATR</sequence>
<evidence type="ECO:0000313" key="2">
    <source>
        <dbReference type="EMBL" id="TFZ02374.1"/>
    </source>
</evidence>
<gene>
    <name evidence="2" type="ORF">EZ313_13985</name>
</gene>